<gene>
    <name evidence="1" type="ordered locus">Shal_0769</name>
</gene>
<reference evidence="1" key="1">
    <citation type="submission" date="2008-01" db="EMBL/GenBank/DDBJ databases">
        <title>Complete sequence of Shewanella halifaxensis HAW-EB4.</title>
        <authorList>
            <consortium name="US DOE Joint Genome Institute"/>
            <person name="Copeland A."/>
            <person name="Lucas S."/>
            <person name="Lapidus A."/>
            <person name="Glavina del Rio T."/>
            <person name="Dalin E."/>
            <person name="Tice H."/>
            <person name="Bruce D."/>
            <person name="Goodwin L."/>
            <person name="Pitluck S."/>
            <person name="Sims D."/>
            <person name="Brettin T."/>
            <person name="Detter J.C."/>
            <person name="Han C."/>
            <person name="Kuske C.R."/>
            <person name="Schmutz J."/>
            <person name="Larimer F."/>
            <person name="Land M."/>
            <person name="Hauser L."/>
            <person name="Kyrpides N."/>
            <person name="Kim E."/>
            <person name="Zhao J.-S."/>
            <person name="Richardson P."/>
        </authorList>
    </citation>
    <scope>NUCLEOTIDE SEQUENCE [LARGE SCALE GENOMIC DNA]</scope>
    <source>
        <strain evidence="1">HAW-EB4</strain>
    </source>
</reference>
<organism evidence="1 2">
    <name type="scientific">Shewanella halifaxensis (strain HAW-EB4)</name>
    <dbReference type="NCBI Taxonomy" id="458817"/>
    <lineage>
        <taxon>Bacteria</taxon>
        <taxon>Pseudomonadati</taxon>
        <taxon>Pseudomonadota</taxon>
        <taxon>Gammaproteobacteria</taxon>
        <taxon>Alteromonadales</taxon>
        <taxon>Shewanellaceae</taxon>
        <taxon>Shewanella</taxon>
    </lineage>
</organism>
<evidence type="ECO:0000313" key="1">
    <source>
        <dbReference type="EMBL" id="ABZ75344.1"/>
    </source>
</evidence>
<sequence length="84" mass="9505">MMVTKLKESATLGNYAKVTKAAVSVTKYQKRDHTPFLGILMLNQSAVNKRHLQPITLALSNKELNKLSNKEPKKKPISLLMRWA</sequence>
<accession>B0TTK1</accession>
<proteinExistence type="predicted"/>
<dbReference type="STRING" id="458817.Shal_0769"/>
<protein>
    <submittedName>
        <fullName evidence="1">Uncharacterized protein</fullName>
    </submittedName>
</protein>
<dbReference type="HOGENOM" id="CLU_2525693_0_0_6"/>
<name>B0TTK1_SHEHH</name>
<dbReference type="EMBL" id="CP000931">
    <property type="protein sequence ID" value="ABZ75344.1"/>
    <property type="molecule type" value="Genomic_DNA"/>
</dbReference>
<dbReference type="AlphaFoldDB" id="B0TTK1"/>
<dbReference type="Proteomes" id="UP000001317">
    <property type="component" value="Chromosome"/>
</dbReference>
<dbReference type="KEGG" id="shl:Shal_0769"/>
<keyword evidence="2" id="KW-1185">Reference proteome</keyword>
<evidence type="ECO:0000313" key="2">
    <source>
        <dbReference type="Proteomes" id="UP000001317"/>
    </source>
</evidence>